<reference evidence="3" key="2">
    <citation type="submission" date="2015-06" db="UniProtKB">
        <authorList>
            <consortium name="EnsemblMetazoa"/>
        </authorList>
    </citation>
    <scope>IDENTIFICATION</scope>
</reference>
<dbReference type="EMBL" id="CAEY01000212">
    <property type="status" value="NOT_ANNOTATED_CDS"/>
    <property type="molecule type" value="Genomic_DNA"/>
</dbReference>
<protein>
    <recommendedName>
        <fullName evidence="2">SCP domain-containing protein</fullName>
    </recommendedName>
</protein>
<feature type="signal peptide" evidence="1">
    <location>
        <begin position="1"/>
        <end position="15"/>
    </location>
</feature>
<organism evidence="3 4">
    <name type="scientific">Tetranychus urticae</name>
    <name type="common">Two-spotted spider mite</name>
    <dbReference type="NCBI Taxonomy" id="32264"/>
    <lineage>
        <taxon>Eukaryota</taxon>
        <taxon>Metazoa</taxon>
        <taxon>Ecdysozoa</taxon>
        <taxon>Arthropoda</taxon>
        <taxon>Chelicerata</taxon>
        <taxon>Arachnida</taxon>
        <taxon>Acari</taxon>
        <taxon>Acariformes</taxon>
        <taxon>Trombidiformes</taxon>
        <taxon>Prostigmata</taxon>
        <taxon>Eleutherengona</taxon>
        <taxon>Raphignathae</taxon>
        <taxon>Tetranychoidea</taxon>
        <taxon>Tetranychidae</taxon>
        <taxon>Tetranychus</taxon>
    </lineage>
</organism>
<dbReference type="HOGENOM" id="CLU_035730_9_4_1"/>
<dbReference type="PROSITE" id="PS01009">
    <property type="entry name" value="CRISP_1"/>
    <property type="match status" value="1"/>
</dbReference>
<dbReference type="PROSITE" id="PS01010">
    <property type="entry name" value="CRISP_2"/>
    <property type="match status" value="1"/>
</dbReference>
<dbReference type="PANTHER" id="PTHR10334">
    <property type="entry name" value="CYSTEINE-RICH SECRETORY PROTEIN-RELATED"/>
    <property type="match status" value="1"/>
</dbReference>
<feature type="domain" description="SCP" evidence="2">
    <location>
        <begin position="19"/>
        <end position="151"/>
    </location>
</feature>
<dbReference type="SUPFAM" id="SSF55797">
    <property type="entry name" value="PR-1-like"/>
    <property type="match status" value="1"/>
</dbReference>
<dbReference type="InterPro" id="IPR018244">
    <property type="entry name" value="Allrgn_V5/Tpx1_CS"/>
</dbReference>
<dbReference type="GO" id="GO:0005576">
    <property type="term" value="C:extracellular region"/>
    <property type="evidence" value="ECO:0007669"/>
    <property type="project" value="InterPro"/>
</dbReference>
<keyword evidence="4" id="KW-1185">Reference proteome</keyword>
<dbReference type="InterPro" id="IPR001283">
    <property type="entry name" value="CRISP-related"/>
</dbReference>
<evidence type="ECO:0000313" key="3">
    <source>
        <dbReference type="EnsemblMetazoa" id="tetur14g03770.1"/>
    </source>
</evidence>
<dbReference type="eggNOG" id="KOG3017">
    <property type="taxonomic scope" value="Eukaryota"/>
</dbReference>
<dbReference type="InterPro" id="IPR034113">
    <property type="entry name" value="SCP_GAPR1-like"/>
</dbReference>
<proteinExistence type="predicted"/>
<dbReference type="CDD" id="cd05382">
    <property type="entry name" value="CAP_GAPR1-like"/>
    <property type="match status" value="1"/>
</dbReference>
<name>T1KLV2_TETUR</name>
<dbReference type="AlphaFoldDB" id="T1KLV2"/>
<evidence type="ECO:0000313" key="4">
    <source>
        <dbReference type="Proteomes" id="UP000015104"/>
    </source>
</evidence>
<dbReference type="EnsemblMetazoa" id="tetur14g03770.1">
    <property type="protein sequence ID" value="tetur14g03770.1"/>
    <property type="gene ID" value="tetur14g03770"/>
</dbReference>
<evidence type="ECO:0000256" key="1">
    <source>
        <dbReference type="SAM" id="SignalP"/>
    </source>
</evidence>
<dbReference type="FunFam" id="3.40.33.10:FF:000010">
    <property type="entry name" value="Predicted protein"/>
    <property type="match status" value="1"/>
</dbReference>
<feature type="chain" id="PRO_5012226717" description="SCP domain-containing protein" evidence="1">
    <location>
        <begin position="16"/>
        <end position="161"/>
    </location>
</feature>
<dbReference type="InterPro" id="IPR035940">
    <property type="entry name" value="CAP_sf"/>
</dbReference>
<dbReference type="SMART" id="SM00198">
    <property type="entry name" value="SCP"/>
    <property type="match status" value="1"/>
</dbReference>
<accession>T1KLV2</accession>
<keyword evidence="1" id="KW-0732">Signal</keyword>
<sequence length="161" mass="18901">MLFMSLQMLLQPIQGWTPVNMGNCLSTHNYLRRLHGSPPLHWDHNLYRFARKRAEHMAATDIFAHPRHLPYGENLYYVWGAVPSCKSAVDAWYNEIRHFNYRWPTFSPATGHFTQVVWRGTRRVGCAAAQSRRTRRIYIACNYWPAGNVQGHFRHNVPHRG</sequence>
<dbReference type="Pfam" id="PF00188">
    <property type="entry name" value="CAP"/>
    <property type="match status" value="1"/>
</dbReference>
<dbReference type="Gene3D" id="3.40.33.10">
    <property type="entry name" value="CAP"/>
    <property type="match status" value="1"/>
</dbReference>
<reference evidence="4" key="1">
    <citation type="submission" date="2011-08" db="EMBL/GenBank/DDBJ databases">
        <authorList>
            <person name="Rombauts S."/>
        </authorList>
    </citation>
    <scope>NUCLEOTIDE SEQUENCE</scope>
    <source>
        <strain evidence="4">London</strain>
    </source>
</reference>
<dbReference type="Proteomes" id="UP000015104">
    <property type="component" value="Unassembled WGS sequence"/>
</dbReference>
<dbReference type="InterPro" id="IPR014044">
    <property type="entry name" value="CAP_dom"/>
</dbReference>
<evidence type="ECO:0000259" key="2">
    <source>
        <dbReference type="SMART" id="SM00198"/>
    </source>
</evidence>
<dbReference type="PRINTS" id="PR00837">
    <property type="entry name" value="V5TPXLIKE"/>
</dbReference>